<dbReference type="SUPFAM" id="SSF143492">
    <property type="entry name" value="Prenyltransferase-like"/>
    <property type="match status" value="1"/>
</dbReference>
<dbReference type="Pfam" id="PF11468">
    <property type="entry name" value="PTase_Orf2"/>
    <property type="match status" value="1"/>
</dbReference>
<dbReference type="GO" id="GO:0004659">
    <property type="term" value="F:prenyltransferase activity"/>
    <property type="evidence" value="ECO:0007669"/>
    <property type="project" value="UniProtKB-KW"/>
</dbReference>
<dbReference type="Proteomes" id="UP000215005">
    <property type="component" value="Chromosome"/>
</dbReference>
<keyword evidence="6" id="KW-1185">Reference proteome</keyword>
<keyword evidence="2" id="KW-0637">Prenyltransferase</keyword>
<evidence type="ECO:0000256" key="1">
    <source>
        <dbReference type="ARBA" id="ARBA00005368"/>
    </source>
</evidence>
<dbReference type="SMR" id="A0A223S0U0"/>
<dbReference type="SFLD" id="SFLDS00036">
    <property type="entry name" value="Aromatic_Prenyltransferase"/>
    <property type="match status" value="1"/>
</dbReference>
<evidence type="ECO:0000313" key="5">
    <source>
        <dbReference type="EMBL" id="ASU81762.1"/>
    </source>
</evidence>
<accession>A0A223S0U0</accession>
<dbReference type="CDD" id="cd13931">
    <property type="entry name" value="PT-CloQ_NphB"/>
    <property type="match status" value="1"/>
</dbReference>
<dbReference type="InterPro" id="IPR033964">
    <property type="entry name" value="ABBA"/>
</dbReference>
<name>A0A223S0U0_9ACTN</name>
<evidence type="ECO:0000256" key="2">
    <source>
        <dbReference type="ARBA" id="ARBA00022602"/>
    </source>
</evidence>
<evidence type="ECO:0000256" key="3">
    <source>
        <dbReference type="ARBA" id="ARBA00022679"/>
    </source>
</evidence>
<protein>
    <recommendedName>
        <fullName evidence="7">4-hydroxyphenylpyruvate 3-dimethylallyltransferase</fullName>
    </recommendedName>
</protein>
<dbReference type="AlphaFoldDB" id="A0A223S0U0"/>
<dbReference type="InterPro" id="IPR036239">
    <property type="entry name" value="PrenylTrfase-like_sf"/>
</dbReference>
<evidence type="ECO:0008006" key="7">
    <source>
        <dbReference type="Google" id="ProtNLM"/>
    </source>
</evidence>
<dbReference type="KEGG" id="ngv:CDO52_02230"/>
<sequence>MAPCAVNHESPGLSDLPPSHRRSGLTEEVMPALPVDQEFDGERFRADVRATADAIGAPFSPRLTDTVLEAFRDNFAQGATLWKTTSKPGGQLSYRFFSRLKMDTVGRAIDAGLLDAAHPTVPVVNAWSSLYGGAPVQSGDFDAGRGMAKTWLYFGGLRPAEDILTVPALPQPVQDRLKDFLALGLAHIRFAAVDWRHHSANVYFRGQGPLDTGQFARIHALSGGTPPAADVVDEVLAYVPEDYCVAITLDLHSGAIERVCFYALKVPKDALPRIPTHIARFLEVAPSHDPDECNVIGWSFGRSGDYVKAERSYTGNMAEILSGWNCFFHGEEGRDHDLRVLHQDTGSTTGGAR</sequence>
<comment type="similarity">
    <text evidence="1">Belongs to the aromatic prenyltransferase family.</text>
</comment>
<dbReference type="InterPro" id="IPR020965">
    <property type="entry name" value="Prenyltransferase_CloQ"/>
</dbReference>
<evidence type="ECO:0000256" key="4">
    <source>
        <dbReference type="SAM" id="MobiDB-lite"/>
    </source>
</evidence>
<organism evidence="5 6">
    <name type="scientific">Nocardiopsis gilva YIM 90087</name>
    <dbReference type="NCBI Taxonomy" id="1235441"/>
    <lineage>
        <taxon>Bacteria</taxon>
        <taxon>Bacillati</taxon>
        <taxon>Actinomycetota</taxon>
        <taxon>Actinomycetes</taxon>
        <taxon>Streptosporangiales</taxon>
        <taxon>Nocardiopsidaceae</taxon>
        <taxon>Nocardiopsis</taxon>
    </lineage>
</organism>
<dbReference type="EMBL" id="CP022753">
    <property type="protein sequence ID" value="ASU81762.1"/>
    <property type="molecule type" value="Genomic_DNA"/>
</dbReference>
<gene>
    <name evidence="5" type="ORF">CDO52_02230</name>
</gene>
<proteinExistence type="inferred from homology"/>
<evidence type="ECO:0000313" key="6">
    <source>
        <dbReference type="Proteomes" id="UP000215005"/>
    </source>
</evidence>
<keyword evidence="3" id="KW-0808">Transferase</keyword>
<dbReference type="SFLD" id="SFLDG01163">
    <property type="entry name" value="II"/>
    <property type="match status" value="1"/>
</dbReference>
<reference evidence="5 6" key="1">
    <citation type="submission" date="2017-08" db="EMBL/GenBank/DDBJ databases">
        <title>The complete genome sequence of Nocardiopsis gilva YIM 90087.</title>
        <authorList>
            <person name="Yin M."/>
            <person name="Tang S."/>
        </authorList>
    </citation>
    <scope>NUCLEOTIDE SEQUENCE [LARGE SCALE GENOMIC DNA]</scope>
    <source>
        <strain evidence="5 6">YIM 90087</strain>
    </source>
</reference>
<feature type="region of interest" description="Disordered" evidence="4">
    <location>
        <begin position="1"/>
        <end position="24"/>
    </location>
</feature>